<dbReference type="Proteomes" id="UP000010478">
    <property type="component" value="Plasmid pOSC7112.03"/>
</dbReference>
<geneLocation type="plasmid" evidence="4 5">
    <name>pOSC7112.03</name>
</geneLocation>
<dbReference type="OrthoDB" id="571512at2"/>
<dbReference type="InterPro" id="IPR002110">
    <property type="entry name" value="Ankyrin_rpt"/>
</dbReference>
<dbReference type="InterPro" id="IPR036770">
    <property type="entry name" value="Ankyrin_rpt-contain_sf"/>
</dbReference>
<dbReference type="Gene3D" id="1.25.40.20">
    <property type="entry name" value="Ankyrin repeat-containing domain"/>
    <property type="match status" value="2"/>
</dbReference>
<dbReference type="SMART" id="SM00248">
    <property type="entry name" value="ANK"/>
    <property type="match status" value="8"/>
</dbReference>
<dbReference type="RefSeq" id="WP_015179835.1">
    <property type="nucleotide sequence ID" value="NC_019731.1"/>
</dbReference>
<evidence type="ECO:0000256" key="3">
    <source>
        <dbReference type="PROSITE-ProRule" id="PRU00023"/>
    </source>
</evidence>
<evidence type="ECO:0000256" key="1">
    <source>
        <dbReference type="ARBA" id="ARBA00022737"/>
    </source>
</evidence>
<gene>
    <name evidence="4" type="ORF">Osc7112_6781</name>
</gene>
<dbReference type="SUPFAM" id="SSF48403">
    <property type="entry name" value="Ankyrin repeat"/>
    <property type="match status" value="1"/>
</dbReference>
<accession>K9VSF3</accession>
<keyword evidence="4" id="KW-0614">Plasmid</keyword>
<feature type="repeat" description="ANK" evidence="3">
    <location>
        <begin position="44"/>
        <end position="76"/>
    </location>
</feature>
<evidence type="ECO:0000313" key="5">
    <source>
        <dbReference type="Proteomes" id="UP000010478"/>
    </source>
</evidence>
<protein>
    <submittedName>
        <fullName evidence="4">Uncharacterized protein</fullName>
    </submittedName>
</protein>
<name>K9VSF3_9CYAN</name>
<dbReference type="EMBL" id="CP003617">
    <property type="protein sequence ID" value="AFZ10871.1"/>
    <property type="molecule type" value="Genomic_DNA"/>
</dbReference>
<evidence type="ECO:0000256" key="2">
    <source>
        <dbReference type="ARBA" id="ARBA00023043"/>
    </source>
</evidence>
<keyword evidence="1" id="KW-0677">Repeat</keyword>
<feature type="repeat" description="ANK" evidence="3">
    <location>
        <begin position="241"/>
        <end position="273"/>
    </location>
</feature>
<keyword evidence="5" id="KW-1185">Reference proteome</keyword>
<keyword evidence="2 3" id="KW-0040">ANK repeat</keyword>
<dbReference type="KEGG" id="oni:Osc7112_6781"/>
<dbReference type="PRINTS" id="PR01415">
    <property type="entry name" value="ANKYRIN"/>
</dbReference>
<dbReference type="HOGENOM" id="CLU_000134_18_0_3"/>
<evidence type="ECO:0000313" key="4">
    <source>
        <dbReference type="EMBL" id="AFZ10871.1"/>
    </source>
</evidence>
<sequence length="302" mass="32695">MQNSSSLKHKDLLESAVCDFFRGNTKNLEELIQSGFDINIRLDDNKTALMEAVRAADLYVVRLLVEAGADVNAETGGYTALWDAAYWGLQEIFDYLAPLTSSELRQEAEEILSEGLLRRQRLDDTLTEDFISAAAMGNVEAVIAAIQSGVNVNAIGSDENPALTIAAYWGWVAVVKLLLEHKADANCFTEDQHETPLTMAAQGAGLPRFSHITSVTTDDNQVAIIELLLAAGADVNVRTKKGWTALENAAVSGSIRAVKLLLEAGADINAKDIGGYTALSRAKQEKNQEIIQLLLECGAKED</sequence>
<feature type="repeat" description="ANK" evidence="3">
    <location>
        <begin position="274"/>
        <end position="302"/>
    </location>
</feature>
<dbReference type="PANTHER" id="PTHR24171:SF10">
    <property type="entry name" value="ANKYRIN REPEAT DOMAIN-CONTAINING PROTEIN 29-LIKE"/>
    <property type="match status" value="1"/>
</dbReference>
<dbReference type="PANTHER" id="PTHR24171">
    <property type="entry name" value="ANKYRIN REPEAT DOMAIN-CONTAINING PROTEIN 39-RELATED"/>
    <property type="match status" value="1"/>
</dbReference>
<reference evidence="4 5" key="1">
    <citation type="submission" date="2012-05" db="EMBL/GenBank/DDBJ databases">
        <title>Finished plasmid 3 of genome of Oscillatoria sp. PCC 7112.</title>
        <authorList>
            <consortium name="US DOE Joint Genome Institute"/>
            <person name="Gugger M."/>
            <person name="Coursin T."/>
            <person name="Rippka R."/>
            <person name="Tandeau De Marsac N."/>
            <person name="Huntemann M."/>
            <person name="Wei C.-L."/>
            <person name="Han J."/>
            <person name="Detter J.C."/>
            <person name="Han C."/>
            <person name="Tapia R."/>
            <person name="Davenport K."/>
            <person name="Daligault H."/>
            <person name="Erkkila T."/>
            <person name="Gu W."/>
            <person name="Munk A.C.C."/>
            <person name="Teshima H."/>
            <person name="Xu Y."/>
            <person name="Chain P."/>
            <person name="Chen A."/>
            <person name="Krypides N."/>
            <person name="Mavromatis K."/>
            <person name="Markowitz V."/>
            <person name="Szeto E."/>
            <person name="Ivanova N."/>
            <person name="Mikhailova N."/>
            <person name="Ovchinnikova G."/>
            <person name="Pagani I."/>
            <person name="Pati A."/>
            <person name="Goodwin L."/>
            <person name="Peters L."/>
            <person name="Pitluck S."/>
            <person name="Woyke T."/>
            <person name="Kerfeld C."/>
        </authorList>
    </citation>
    <scope>NUCLEOTIDE SEQUENCE [LARGE SCALE GENOMIC DNA]</scope>
    <source>
        <strain evidence="4 5">PCC 7112</strain>
        <plasmid evidence="4 5">pOSC7112.03</plasmid>
    </source>
</reference>
<dbReference type="PROSITE" id="PS50088">
    <property type="entry name" value="ANK_REPEAT"/>
    <property type="match status" value="3"/>
</dbReference>
<organism evidence="4 5">
    <name type="scientific">Phormidium nigroviride PCC 7112</name>
    <dbReference type="NCBI Taxonomy" id="179408"/>
    <lineage>
        <taxon>Bacteria</taxon>
        <taxon>Bacillati</taxon>
        <taxon>Cyanobacteriota</taxon>
        <taxon>Cyanophyceae</taxon>
        <taxon>Oscillatoriophycideae</taxon>
        <taxon>Oscillatoriales</taxon>
        <taxon>Oscillatoriaceae</taxon>
        <taxon>Phormidium</taxon>
    </lineage>
</organism>
<proteinExistence type="predicted"/>
<dbReference type="Pfam" id="PF12796">
    <property type="entry name" value="Ank_2"/>
    <property type="match status" value="3"/>
</dbReference>
<dbReference type="PROSITE" id="PS50297">
    <property type="entry name" value="ANK_REP_REGION"/>
    <property type="match status" value="3"/>
</dbReference>
<dbReference type="AlphaFoldDB" id="K9VSF3"/>